<dbReference type="InterPro" id="IPR051240">
    <property type="entry name" value="Mito_RNA-Proc/Resp"/>
</dbReference>
<dbReference type="KEGG" id="fox:FOXG_06389"/>
<dbReference type="PANTHER" id="PTHR47933:SF40">
    <property type="entry name" value="PENTATRICOPEPTIDE REPEAT-CONTAINING PROTEIN 1, MITOCHONDRIAL-RELATED"/>
    <property type="match status" value="1"/>
</dbReference>
<dbReference type="PANTHER" id="PTHR47933">
    <property type="entry name" value="PENTATRICOPEPTIDE REPEAT-CONTAINING PROTEIN 1, MITOCHONDRIAL"/>
    <property type="match status" value="1"/>
</dbReference>
<reference evidence="3" key="1">
    <citation type="submission" date="2007-04" db="EMBL/GenBank/DDBJ databases">
        <authorList>
            <consortium name="The Broad Institute Genome Sequencing Platform"/>
            <person name="Birren B."/>
            <person name="Lander E."/>
            <person name="Galagan J."/>
            <person name="Nusbaum C."/>
            <person name="Devon K."/>
            <person name="Ma L.-J."/>
            <person name="Jaffe D."/>
            <person name="Butler J."/>
            <person name="Alvarez P."/>
            <person name="Gnerre S."/>
            <person name="Grabherr M."/>
            <person name="Kleber M."/>
            <person name="Mauceli E."/>
            <person name="Brockman W."/>
            <person name="MacCallum I.A."/>
            <person name="Young S."/>
            <person name="LaButti K."/>
            <person name="DeCaprio D."/>
            <person name="Crawford M."/>
            <person name="Koehrsen M."/>
            <person name="Engels R."/>
            <person name="Montgomery P."/>
            <person name="Pearson M."/>
            <person name="Howarth C."/>
            <person name="Larson L."/>
            <person name="White J."/>
            <person name="O'Leary S."/>
            <person name="Kodira C."/>
            <person name="Zeng Q."/>
            <person name="Yandava C."/>
            <person name="Alvarado L."/>
            <person name="Kistler C."/>
            <person name="Shim W.-B."/>
            <person name="Kang S."/>
            <person name="Woloshuk C."/>
        </authorList>
    </citation>
    <scope>NUCLEOTIDE SEQUENCE</scope>
    <source>
        <strain evidence="3">4287</strain>
    </source>
</reference>
<gene>
    <name evidence="3" type="ORF">FOXG_06389</name>
</gene>
<dbReference type="InterPro" id="IPR011990">
    <property type="entry name" value="TPR-like_helical_dom_sf"/>
</dbReference>
<evidence type="ECO:0000313" key="3">
    <source>
        <dbReference type="EMBL" id="KNB04175.1"/>
    </source>
</evidence>
<evidence type="ECO:0000259" key="2">
    <source>
        <dbReference type="Pfam" id="PF23276"/>
    </source>
</evidence>
<dbReference type="Gene3D" id="1.25.40.10">
    <property type="entry name" value="Tetratricopeptide repeat domain"/>
    <property type="match status" value="2"/>
</dbReference>
<reference evidence="3" key="2">
    <citation type="journal article" date="2010" name="Nature">
        <title>Comparative genomics reveals mobile pathogenicity chromosomes in Fusarium.</title>
        <authorList>
            <person name="Ma L.J."/>
            <person name="van der Does H.C."/>
            <person name="Borkovich K.A."/>
            <person name="Coleman J.J."/>
            <person name="Daboussi M.J."/>
            <person name="Di Pietro A."/>
            <person name="Dufresne M."/>
            <person name="Freitag M."/>
            <person name="Grabherr M."/>
            <person name="Henrissat B."/>
            <person name="Houterman P.M."/>
            <person name="Kang S."/>
            <person name="Shim W.B."/>
            <person name="Woloshuk C."/>
            <person name="Xie X."/>
            <person name="Xu J.R."/>
            <person name="Antoniw J."/>
            <person name="Baker S.E."/>
            <person name="Bluhm B.H."/>
            <person name="Breakspear A."/>
            <person name="Brown D.W."/>
            <person name="Butchko R.A."/>
            <person name="Chapman S."/>
            <person name="Coulson R."/>
            <person name="Coutinho P.M."/>
            <person name="Danchin E.G."/>
            <person name="Diener A."/>
            <person name="Gale L.R."/>
            <person name="Gardiner D.M."/>
            <person name="Goff S."/>
            <person name="Hammond-Kosack K.E."/>
            <person name="Hilburn K."/>
            <person name="Hua-Van A."/>
            <person name="Jonkers W."/>
            <person name="Kazan K."/>
            <person name="Kodira C.D."/>
            <person name="Koehrsen M."/>
            <person name="Kumar L."/>
            <person name="Lee Y.H."/>
            <person name="Li L."/>
            <person name="Manners J.M."/>
            <person name="Miranda-Saavedra D."/>
            <person name="Mukherjee M."/>
            <person name="Park G."/>
            <person name="Park J."/>
            <person name="Park S.Y."/>
            <person name="Proctor R.H."/>
            <person name="Regev A."/>
            <person name="Ruiz-Roldan M.C."/>
            <person name="Sain D."/>
            <person name="Sakthikumar S."/>
            <person name="Sykes S."/>
            <person name="Schwartz D.C."/>
            <person name="Turgeon B.G."/>
            <person name="Wapinski I."/>
            <person name="Yoder O."/>
            <person name="Young S."/>
            <person name="Zeng Q."/>
            <person name="Zhou S."/>
            <person name="Galagan J."/>
            <person name="Cuomo C.A."/>
            <person name="Kistler H.C."/>
            <person name="Rep M."/>
        </authorList>
    </citation>
    <scope>NUCLEOTIDE SEQUENCE [LARGE SCALE GENOMIC DNA]</scope>
    <source>
        <strain evidence="3">4287</strain>
    </source>
</reference>
<dbReference type="InterPro" id="IPR057027">
    <property type="entry name" value="TPR_mt"/>
</dbReference>
<dbReference type="Proteomes" id="UP000009097">
    <property type="component" value="Unassembled WGS sequence"/>
</dbReference>
<dbReference type="Pfam" id="PF23276">
    <property type="entry name" value="TPR_24"/>
    <property type="match status" value="1"/>
</dbReference>
<organism evidence="3 4">
    <name type="scientific">Fusarium oxysporum f. sp. lycopersici (strain 4287 / CBS 123668 / FGSC 9935 / NRRL 34936)</name>
    <name type="common">Fusarium vascular wilt of tomato</name>
    <dbReference type="NCBI Taxonomy" id="426428"/>
    <lineage>
        <taxon>Eukaryota</taxon>
        <taxon>Fungi</taxon>
        <taxon>Dikarya</taxon>
        <taxon>Ascomycota</taxon>
        <taxon>Pezizomycotina</taxon>
        <taxon>Sordariomycetes</taxon>
        <taxon>Hypocreomycetidae</taxon>
        <taxon>Hypocreales</taxon>
        <taxon>Nectriaceae</taxon>
        <taxon>Fusarium</taxon>
        <taxon>Fusarium oxysporum species complex</taxon>
    </lineage>
</organism>
<keyword evidence="1" id="KW-0677">Repeat</keyword>
<evidence type="ECO:0000256" key="1">
    <source>
        <dbReference type="ARBA" id="ARBA00022737"/>
    </source>
</evidence>
<dbReference type="AlphaFoldDB" id="A0A0J9UYF7"/>
<sequence length="684" mass="77176">MQGTEFIRLSAGSISQHRHWQHNRTARMPCPRLVYNGLRRCFCQATYRPPSLKTLSSAGSERWPLYLKTVQNRQYGTDIAKDQKSTDFLDNDNLLSSFHDELDQAMSLDSEEKTGSLSAFFQEYEHGQAQQKSIETGQHVEQQAKLEGRNPALAKVLPDLNTVSVPVMVDALRRLRMPRQKGNSDLPTNRYLRILNIVRYLLRNRKYPPDALIYESLMAAMADPQGSSTGVRKLLDDMSFQNVPLTADVCYLALEALSVHPDYILRQEVVQTMEQHWFEFTMPAKQSIAVAMLREGQFELALNKFDQLLEDPGYVDLWVYDIFILECGREDFFDEMLHILKKRKFARGSDSAFRSIQLMALDMFSQGFHHGGTTFVWRDVVNIPIHSPSNGIIENVLATGARHGDTELASQALQKLAIRGKPRQQHNDAIVEAFANSGDVTGALTLLNLQQHNGRVLLRGTTLPVLRALLKNRNLISEAEAAIQSMRKEGPVPREVLMVTIEALARTRTSEAAMHLFNDMHLLTGKSPRLSDIGLLLRHASQTATQYDLAVAYNSELAKIDTTSVSIGKKSSKNDQDNDDATVPKTWMDQVEAGPAFDVIIPACAQIGDFELAFKFIDYAKNAALDYPAWRFASWVEPFIKLALDAEHPGVWKVVDLLDQGHDAPAMMVRKELQRRRIQKRASS</sequence>
<feature type="domain" description="Pentatricopeptide repeat-containing protein-mitochondrial" evidence="2">
    <location>
        <begin position="390"/>
        <end position="519"/>
    </location>
</feature>
<dbReference type="RefSeq" id="XP_018242220.1">
    <property type="nucleotide sequence ID" value="XM_018385037.1"/>
</dbReference>
<name>A0A0J9UYF7_FUSO4</name>
<dbReference type="GeneID" id="28948287"/>
<dbReference type="VEuPathDB" id="FungiDB:FOXG_06389"/>
<accession>A0A0J9UYF7</accession>
<dbReference type="EMBL" id="DS231701">
    <property type="protein sequence ID" value="KNB04175.1"/>
    <property type="molecule type" value="Genomic_DNA"/>
</dbReference>
<protein>
    <recommendedName>
        <fullName evidence="2">Pentatricopeptide repeat-containing protein-mitochondrial domain-containing protein</fullName>
    </recommendedName>
</protein>
<evidence type="ECO:0000313" key="4">
    <source>
        <dbReference type="Proteomes" id="UP000009097"/>
    </source>
</evidence>
<proteinExistence type="predicted"/>
<dbReference type="GO" id="GO:0003729">
    <property type="term" value="F:mRNA binding"/>
    <property type="evidence" value="ECO:0007669"/>
    <property type="project" value="TreeGrafter"/>
</dbReference>
<dbReference type="OrthoDB" id="747253at2759"/>